<dbReference type="AlphaFoldDB" id="A0A6G1GE45"/>
<protein>
    <submittedName>
        <fullName evidence="3 5">Uncharacterized protein</fullName>
    </submittedName>
</protein>
<keyword evidence="2" id="KW-0472">Membrane</keyword>
<keyword evidence="4" id="KW-1185">Reference proteome</keyword>
<evidence type="ECO:0000313" key="5">
    <source>
        <dbReference type="RefSeq" id="XP_033537959.1"/>
    </source>
</evidence>
<dbReference type="RefSeq" id="XP_033537959.1">
    <property type="nucleotide sequence ID" value="XM_033680969.1"/>
</dbReference>
<reference evidence="5" key="2">
    <citation type="submission" date="2020-04" db="EMBL/GenBank/DDBJ databases">
        <authorList>
            <consortium name="NCBI Genome Project"/>
        </authorList>
    </citation>
    <scope>NUCLEOTIDE SEQUENCE</scope>
    <source>
        <strain evidence="5">CBS 781.70</strain>
    </source>
</reference>
<evidence type="ECO:0000256" key="1">
    <source>
        <dbReference type="SAM" id="MobiDB-lite"/>
    </source>
</evidence>
<dbReference type="GeneID" id="54421539"/>
<dbReference type="EMBL" id="ML975150">
    <property type="protein sequence ID" value="KAF1816328.1"/>
    <property type="molecule type" value="Genomic_DNA"/>
</dbReference>
<reference evidence="5" key="3">
    <citation type="submission" date="2025-04" db="UniProtKB">
        <authorList>
            <consortium name="RefSeq"/>
        </authorList>
    </citation>
    <scope>IDENTIFICATION</scope>
    <source>
        <strain evidence="5">CBS 781.70</strain>
    </source>
</reference>
<sequence length="322" mass="36064">MDEVLVPRKKVPDVENGSPPSLEGHPPSRRGLGPITIVLLVMCIPALLVLILGGESQRFEVQVEYLPLNARDTGISGNAAATTQPENYTLTLHIKNETSLHGKRVMVGEDGYLTVNVDPFSTACENYEGVQTRGFTCRTDLIFHDDLLPLRKDDVDHIHEQQFIYFCKDGRLKFSKNATIPFENCMENTPQAQFTWTSLPDIAEDIANDPNAEQPVEEGCNKGIAGYDCRTPGGLWKFRSIEMGYFESSNLFLCWNATDKSDRRWRIHTRTLHFAKTEAMANLGQSKLDNHCRELDGLGTHAWAGEAREAYPGTYEGFTPIV</sequence>
<keyword evidence="2" id="KW-0812">Transmembrane</keyword>
<evidence type="ECO:0000256" key="2">
    <source>
        <dbReference type="SAM" id="Phobius"/>
    </source>
</evidence>
<evidence type="ECO:0000313" key="3">
    <source>
        <dbReference type="EMBL" id="KAF1816328.1"/>
    </source>
</evidence>
<keyword evidence="2" id="KW-1133">Transmembrane helix</keyword>
<evidence type="ECO:0000313" key="4">
    <source>
        <dbReference type="Proteomes" id="UP000504638"/>
    </source>
</evidence>
<feature type="region of interest" description="Disordered" evidence="1">
    <location>
        <begin position="1"/>
        <end position="28"/>
    </location>
</feature>
<accession>A0A6G1GE45</accession>
<feature type="transmembrane region" description="Helical" evidence="2">
    <location>
        <begin position="31"/>
        <end position="52"/>
    </location>
</feature>
<proteinExistence type="predicted"/>
<dbReference type="Proteomes" id="UP000504638">
    <property type="component" value="Unplaced"/>
</dbReference>
<organism evidence="3">
    <name type="scientific">Eremomyces bilateralis CBS 781.70</name>
    <dbReference type="NCBI Taxonomy" id="1392243"/>
    <lineage>
        <taxon>Eukaryota</taxon>
        <taxon>Fungi</taxon>
        <taxon>Dikarya</taxon>
        <taxon>Ascomycota</taxon>
        <taxon>Pezizomycotina</taxon>
        <taxon>Dothideomycetes</taxon>
        <taxon>Dothideomycetes incertae sedis</taxon>
        <taxon>Eremomycetales</taxon>
        <taxon>Eremomycetaceae</taxon>
        <taxon>Eremomyces</taxon>
    </lineage>
</organism>
<gene>
    <name evidence="3 5" type="ORF">P152DRAFT_470364</name>
</gene>
<reference evidence="3 5" key="1">
    <citation type="submission" date="2020-01" db="EMBL/GenBank/DDBJ databases">
        <authorList>
            <consortium name="DOE Joint Genome Institute"/>
            <person name="Haridas S."/>
            <person name="Albert R."/>
            <person name="Binder M."/>
            <person name="Bloem J."/>
            <person name="Labutti K."/>
            <person name="Salamov A."/>
            <person name="Andreopoulos B."/>
            <person name="Baker S.E."/>
            <person name="Barry K."/>
            <person name="Bills G."/>
            <person name="Bluhm B.H."/>
            <person name="Cannon C."/>
            <person name="Castanera R."/>
            <person name="Culley D.E."/>
            <person name="Daum C."/>
            <person name="Ezra D."/>
            <person name="Gonzalez J.B."/>
            <person name="Henrissat B."/>
            <person name="Kuo A."/>
            <person name="Liang C."/>
            <person name="Lipzen A."/>
            <person name="Lutzoni F."/>
            <person name="Magnuson J."/>
            <person name="Mondo S."/>
            <person name="Nolan M."/>
            <person name="Ohm R."/>
            <person name="Pangilinan J."/>
            <person name="Park H.-J."/>
            <person name="Ramirez L."/>
            <person name="Alfaro M."/>
            <person name="Sun H."/>
            <person name="Tritt A."/>
            <person name="Yoshinaga Y."/>
            <person name="Zwiers L.-H."/>
            <person name="Turgeon B.G."/>
            <person name="Goodwin S.B."/>
            <person name="Spatafora J.W."/>
            <person name="Crous P.W."/>
            <person name="Grigoriev I.V."/>
        </authorList>
    </citation>
    <scope>NUCLEOTIDE SEQUENCE</scope>
    <source>
        <strain evidence="3 5">CBS 781.70</strain>
    </source>
</reference>
<name>A0A6G1GE45_9PEZI</name>